<evidence type="ECO:0000313" key="2">
    <source>
        <dbReference type="EMBL" id="MBC2776029.1"/>
    </source>
</evidence>
<dbReference type="InterPro" id="IPR029063">
    <property type="entry name" value="SAM-dependent_MTases_sf"/>
</dbReference>
<dbReference type="PANTHER" id="PTHR34403">
    <property type="entry name" value="TOL-PAL SYSTEM PROTEIN TOLA"/>
    <property type="match status" value="1"/>
</dbReference>
<dbReference type="InterPro" id="IPR050972">
    <property type="entry name" value="SDr-like"/>
</dbReference>
<dbReference type="SUPFAM" id="SSF50939">
    <property type="entry name" value="Sialidases"/>
    <property type="match status" value="1"/>
</dbReference>
<reference evidence="2 3" key="1">
    <citation type="submission" date="2020-08" db="EMBL/GenBank/DDBJ databases">
        <title>Draft genome sequence of Parasphingopyxis sp. GrpM-11.</title>
        <authorList>
            <person name="Oh J."/>
            <person name="Roh D.-H."/>
        </authorList>
    </citation>
    <scope>NUCLEOTIDE SEQUENCE [LARGE SCALE GENOMIC DNA]</scope>
    <source>
        <strain evidence="2 3">GrpM-11</strain>
    </source>
</reference>
<sequence>MFSNPRNLESGNAENALLAFFQSQRSGSHAVNRWLHTIFDKDDVYFFRNVENFVHWRDQNSELLADYRVYSGFSDFKPIDLGGRPFVAFASVRHPVHRLISLYGMSKREESHVYHQLAMENDIEGYYRKGSEERPYYFRNLCTQRVSGTDSFDAAQEMMERFFGAVATIDELNPFTKLLSDTYGIGTDPVEAKSMDAEQHPELLNSPFAEQILEENSADLALFEFVAGFDRGKALTDCKLELAILAKTEMEAEAHTESTARAKAEAKAETEAAARAKAEAKAETEAAARAKAEAKAETEAAARAKAEAKAEAEAAARTKAEAKAETEAAARAKAEAKVRAENKEKAAAAARAEADARARAIAREKATCQPCPICGDPMKSLKKGDYCPGCNMPARGRSLVPLIDEILNPWVQTEGATDLPILAFAATSAEKNVLARIWPMIKSVSLYGSYGRDHEEGVDVRAMAGYADGSFSAAMGILLFDYFPEHEAALAELYRVLAPGSVMFTLILSGRVLPGYAPPIVTKRIEPKPGYFDYIPEGGELSSVKVGQDWLLDAIARAGFVPQQARLFDEASGHTLEWFIGYKPKTTPRLPVQKRGDPTEVAAEPLRDSIASGAETEAEGKTAIIPAATRNGIDYIEGFRREYRRDVDPAFGFSSIKLTLTIPSVPAAGRLASFAEHIAGTGTVVGTMPGGVLVSEDMGENWRAITFPEVPDVEFENCFTTRSGIHLLQTKTDDAFDGKPGTPSVIHRFAPDWSYLDAVPIGDHRWHGTSSIGQHGDTIIWAEYPHNAGNHTPGKEDQAISPRVFRSRDEGATWETVFSQSGENIRHFHTLLADPHVPGQWWLSSGDRPHECRVWLSRDDGDNWIDITNIKPDVDLNAQAYPQSVQRYTDLWLDKDRVIWGSDDWLGSPRNAMLSDAPDIGNQRRSGSRMFVSDRVVPLQPRNLGWVGNPVRSIIDVGPALIATTEAKYDVLTRPQICLVAKDGRPLVQELLAVDVAEDEKSGFTYSRSSHAAVNGTFFTFRSSRDLGQYATRILQWHVEFD</sequence>
<gene>
    <name evidence="2" type="ORF">H6P80_00185</name>
</gene>
<evidence type="ECO:0000256" key="1">
    <source>
        <dbReference type="SAM" id="Coils"/>
    </source>
</evidence>
<dbReference type="PANTHER" id="PTHR34403:SF16">
    <property type="entry name" value="GLYCINE, ALANINE AND ASPARAGINE-RICH PROTEIN-LIKE"/>
    <property type="match status" value="1"/>
</dbReference>
<keyword evidence="3" id="KW-1185">Reference proteome</keyword>
<dbReference type="SUPFAM" id="SSF53335">
    <property type="entry name" value="S-adenosyl-L-methionine-dependent methyltransferases"/>
    <property type="match status" value="1"/>
</dbReference>
<keyword evidence="1" id="KW-0175">Coiled coil</keyword>
<comment type="caution">
    <text evidence="2">The sequence shown here is derived from an EMBL/GenBank/DDBJ whole genome shotgun (WGS) entry which is preliminary data.</text>
</comment>
<dbReference type="AlphaFoldDB" id="A0A842HUX7"/>
<dbReference type="InterPro" id="IPR036278">
    <property type="entry name" value="Sialidase_sf"/>
</dbReference>
<dbReference type="Gene3D" id="3.40.50.150">
    <property type="entry name" value="Vaccinia Virus protein VP39"/>
    <property type="match status" value="1"/>
</dbReference>
<dbReference type="EMBL" id="JACJVJ010000001">
    <property type="protein sequence ID" value="MBC2776029.1"/>
    <property type="molecule type" value="Genomic_DNA"/>
</dbReference>
<feature type="coiled-coil region" evidence="1">
    <location>
        <begin position="259"/>
        <end position="353"/>
    </location>
</feature>
<dbReference type="Proteomes" id="UP000564378">
    <property type="component" value="Unassembled WGS sequence"/>
</dbReference>
<name>A0A842HUX7_9SPHN</name>
<proteinExistence type="predicted"/>
<dbReference type="Gene3D" id="3.40.50.300">
    <property type="entry name" value="P-loop containing nucleotide triphosphate hydrolases"/>
    <property type="match status" value="1"/>
</dbReference>
<organism evidence="2 3">
    <name type="scientific">Parasphingopyxis marina</name>
    <dbReference type="NCBI Taxonomy" id="2761622"/>
    <lineage>
        <taxon>Bacteria</taxon>
        <taxon>Pseudomonadati</taxon>
        <taxon>Pseudomonadota</taxon>
        <taxon>Alphaproteobacteria</taxon>
        <taxon>Sphingomonadales</taxon>
        <taxon>Sphingomonadaceae</taxon>
        <taxon>Parasphingopyxis</taxon>
    </lineage>
</organism>
<dbReference type="InterPro" id="IPR015943">
    <property type="entry name" value="WD40/YVTN_repeat-like_dom_sf"/>
</dbReference>
<accession>A0A842HUX7</accession>
<protein>
    <submittedName>
        <fullName evidence="2">Uncharacterized protein</fullName>
    </submittedName>
</protein>
<dbReference type="Gene3D" id="2.130.10.10">
    <property type="entry name" value="YVTN repeat-like/Quinoprotein amine dehydrogenase"/>
    <property type="match status" value="1"/>
</dbReference>
<dbReference type="RefSeq" id="WP_185799349.1">
    <property type="nucleotide sequence ID" value="NZ_JACJVJ010000001.1"/>
</dbReference>
<evidence type="ECO:0000313" key="3">
    <source>
        <dbReference type="Proteomes" id="UP000564378"/>
    </source>
</evidence>
<dbReference type="InterPro" id="IPR027417">
    <property type="entry name" value="P-loop_NTPase"/>
</dbReference>